<organism evidence="8 9">
    <name type="scientific">Gryllotalpicola daejeonensis</name>
    <dbReference type="NCBI Taxonomy" id="993087"/>
    <lineage>
        <taxon>Bacteria</taxon>
        <taxon>Bacillati</taxon>
        <taxon>Actinomycetota</taxon>
        <taxon>Actinomycetes</taxon>
        <taxon>Micrococcales</taxon>
        <taxon>Microbacteriaceae</taxon>
        <taxon>Gryllotalpicola</taxon>
    </lineage>
</organism>
<protein>
    <recommendedName>
        <fullName evidence="5">Signal peptidase I</fullName>
        <ecNumber evidence="5">3.4.21.89</ecNumber>
    </recommendedName>
</protein>
<evidence type="ECO:0000256" key="5">
    <source>
        <dbReference type="NCBIfam" id="TIGR02228"/>
    </source>
</evidence>
<dbReference type="Proteomes" id="UP001415169">
    <property type="component" value="Unassembled WGS sequence"/>
</dbReference>
<evidence type="ECO:0000259" key="7">
    <source>
        <dbReference type="Pfam" id="PF10502"/>
    </source>
</evidence>
<feature type="transmembrane region" description="Helical" evidence="6">
    <location>
        <begin position="176"/>
        <end position="195"/>
    </location>
</feature>
<dbReference type="InterPro" id="IPR036286">
    <property type="entry name" value="LexA/Signal_pep-like_sf"/>
</dbReference>
<comment type="subcellular location">
    <subcellularLocation>
        <location evidence="1">Membrane</location>
    </subcellularLocation>
</comment>
<keyword evidence="2 6" id="KW-0812">Transmembrane</keyword>
<dbReference type="EMBL" id="BAABBV010000002">
    <property type="protein sequence ID" value="GAA4166212.1"/>
    <property type="molecule type" value="Genomic_DNA"/>
</dbReference>
<keyword evidence="4 6" id="KW-0472">Membrane</keyword>
<dbReference type="EC" id="3.4.21.89" evidence="5"/>
<evidence type="ECO:0000256" key="1">
    <source>
        <dbReference type="ARBA" id="ARBA00004370"/>
    </source>
</evidence>
<evidence type="ECO:0000256" key="2">
    <source>
        <dbReference type="ARBA" id="ARBA00022692"/>
    </source>
</evidence>
<dbReference type="CDD" id="cd06530">
    <property type="entry name" value="S26_SPase_I"/>
    <property type="match status" value="1"/>
</dbReference>
<keyword evidence="9" id="KW-1185">Reference proteome</keyword>
<reference evidence="8" key="2">
    <citation type="submission" date="2023-12" db="EMBL/GenBank/DDBJ databases">
        <authorList>
            <person name="Sun Q."/>
            <person name="Inoue M."/>
        </authorList>
    </citation>
    <scope>NUCLEOTIDE SEQUENCE</scope>
    <source>
        <strain evidence="8">JCM 17590</strain>
    </source>
</reference>
<feature type="domain" description="Peptidase S26" evidence="7">
    <location>
        <begin position="48"/>
        <end position="115"/>
    </location>
</feature>
<evidence type="ECO:0000256" key="6">
    <source>
        <dbReference type="SAM" id="Phobius"/>
    </source>
</evidence>
<feature type="transmembrane region" description="Helical" evidence="6">
    <location>
        <begin position="151"/>
        <end position="170"/>
    </location>
</feature>
<comment type="caution">
    <text evidence="8">The sequence shown here is derived from an EMBL/GenBank/DDBJ whole genome shotgun (WGS) entry which is preliminary data.</text>
</comment>
<evidence type="ECO:0000256" key="3">
    <source>
        <dbReference type="ARBA" id="ARBA00022989"/>
    </source>
</evidence>
<dbReference type="InterPro" id="IPR019533">
    <property type="entry name" value="Peptidase_S26"/>
</dbReference>
<dbReference type="RefSeq" id="WP_344792752.1">
    <property type="nucleotide sequence ID" value="NZ_BAABBV010000002.1"/>
</dbReference>
<dbReference type="PANTHER" id="PTHR10806:SF6">
    <property type="entry name" value="SIGNAL PEPTIDASE COMPLEX CATALYTIC SUBUNIT SEC11"/>
    <property type="match status" value="1"/>
</dbReference>
<evidence type="ECO:0000256" key="4">
    <source>
        <dbReference type="ARBA" id="ARBA00023136"/>
    </source>
</evidence>
<dbReference type="PANTHER" id="PTHR10806">
    <property type="entry name" value="SIGNAL PEPTIDASE COMPLEX CATALYTIC SUBUNIT SEC11"/>
    <property type="match status" value="1"/>
</dbReference>
<evidence type="ECO:0000313" key="8">
    <source>
        <dbReference type="EMBL" id="GAA4166212.1"/>
    </source>
</evidence>
<sequence length="217" mass="22772">MTQLKDVFTPDALAEASPTEIPSAPAPRAPRASLLRAIGTGLSAGLLALIICLALAVIVVPRLTGSTTLTVLTGSMEPKLPPGTLLVVKPEPIDRIHVGDVVTYEPNPNDATTVISHRVTAIRVGTDGSRVFTVKGDANNTADAPVQSKQVVAVLWYSVPLLGWVNTWVGGIGSGWLIPAAAALLLSYAAWNLIAGAREQARRRRGHGRGRRRAASA</sequence>
<feature type="transmembrane region" description="Helical" evidence="6">
    <location>
        <begin position="37"/>
        <end position="60"/>
    </location>
</feature>
<dbReference type="NCBIfam" id="TIGR02228">
    <property type="entry name" value="sigpep_I_arch"/>
    <property type="match status" value="1"/>
</dbReference>
<gene>
    <name evidence="8" type="ORF">GCM10022286_30530</name>
</gene>
<dbReference type="Pfam" id="PF10502">
    <property type="entry name" value="Peptidase_S26"/>
    <property type="match status" value="1"/>
</dbReference>
<keyword evidence="3 6" id="KW-1133">Transmembrane helix</keyword>
<evidence type="ECO:0000313" key="9">
    <source>
        <dbReference type="Proteomes" id="UP001415169"/>
    </source>
</evidence>
<accession>A0ABP7ZNM4</accession>
<dbReference type="InterPro" id="IPR001733">
    <property type="entry name" value="Peptidase_S26B"/>
</dbReference>
<dbReference type="SUPFAM" id="SSF51306">
    <property type="entry name" value="LexA/Signal peptidase"/>
    <property type="match status" value="1"/>
</dbReference>
<proteinExistence type="predicted"/>
<reference evidence="8" key="1">
    <citation type="journal article" date="2014" name="Int. J. Syst. Evol. Microbiol.">
        <title>Complete genome of a new Firmicutes species belonging to the dominant human colonic microbiota ('Ruminococcus bicirculans') reveals two chromosomes and a selective capacity to utilize plant glucans.</title>
        <authorList>
            <consortium name="NISC Comparative Sequencing Program"/>
            <person name="Wegmann U."/>
            <person name="Louis P."/>
            <person name="Goesmann A."/>
            <person name="Henrissat B."/>
            <person name="Duncan S.H."/>
            <person name="Flint H.J."/>
        </authorList>
    </citation>
    <scope>NUCLEOTIDE SEQUENCE</scope>
    <source>
        <strain evidence="8">JCM 17590</strain>
    </source>
</reference>
<name>A0ABP7ZNM4_9MICO</name>